<sequence length="223" mass="25447">MSEIIAVIEFTRLEDLTAKDREDINKVTQFLHEAKPFVNTVDSSSQSWGGNMWAIGWRKCMEAFELIGRYRNQAAISKALEAYHRIMGSSSAASDVLGKMFRKLSDVAFEENRILMETNKIPGFACLEYNQQLNKNDCAPNLTFTENGYFNKPHLDTEDLSEFALVLFIPISKESGELITDAEEYDLQDGKFVFPDYGFGIDLTKQKGIIKMVWRAQWLSNKS</sequence>
<dbReference type="Pfam" id="PF20515">
    <property type="entry name" value="2OG-FeII_Oxy_6"/>
    <property type="match status" value="1"/>
</dbReference>
<feature type="domain" description="Tet-like 2OG-Fe(II) oxygenase" evidence="1">
    <location>
        <begin position="19"/>
        <end position="217"/>
    </location>
</feature>
<evidence type="ECO:0000313" key="3">
    <source>
        <dbReference type="Proteomes" id="UP000235388"/>
    </source>
</evidence>
<gene>
    <name evidence="2" type="ORF">PCANC_19136</name>
</gene>
<protein>
    <recommendedName>
        <fullName evidence="1">Tet-like 2OG-Fe(II) oxygenase domain-containing protein</fullName>
    </recommendedName>
</protein>
<dbReference type="AlphaFoldDB" id="A0A2N5TSS9"/>
<dbReference type="OrthoDB" id="2506686at2759"/>
<comment type="caution">
    <text evidence="2">The sequence shown here is derived from an EMBL/GenBank/DDBJ whole genome shotgun (WGS) entry which is preliminary data.</text>
</comment>
<dbReference type="EMBL" id="PGCJ01000440">
    <property type="protein sequence ID" value="PLW28560.1"/>
    <property type="molecule type" value="Genomic_DNA"/>
</dbReference>
<organism evidence="2 3">
    <name type="scientific">Puccinia coronata f. sp. avenae</name>
    <dbReference type="NCBI Taxonomy" id="200324"/>
    <lineage>
        <taxon>Eukaryota</taxon>
        <taxon>Fungi</taxon>
        <taxon>Dikarya</taxon>
        <taxon>Basidiomycota</taxon>
        <taxon>Pucciniomycotina</taxon>
        <taxon>Pucciniomycetes</taxon>
        <taxon>Pucciniales</taxon>
        <taxon>Pucciniaceae</taxon>
        <taxon>Puccinia</taxon>
    </lineage>
</organism>
<evidence type="ECO:0000259" key="1">
    <source>
        <dbReference type="Pfam" id="PF20515"/>
    </source>
</evidence>
<name>A0A2N5TSS9_9BASI</name>
<keyword evidence="3" id="KW-1185">Reference proteome</keyword>
<proteinExistence type="predicted"/>
<evidence type="ECO:0000313" key="2">
    <source>
        <dbReference type="EMBL" id="PLW28560.1"/>
    </source>
</evidence>
<dbReference type="Proteomes" id="UP000235388">
    <property type="component" value="Unassembled WGS sequence"/>
</dbReference>
<reference evidence="2 3" key="1">
    <citation type="submission" date="2017-11" db="EMBL/GenBank/DDBJ databases">
        <title>De novo assembly and phasing of dikaryotic genomes from two isolates of Puccinia coronata f. sp. avenae, the causal agent of oat crown rust.</title>
        <authorList>
            <person name="Miller M.E."/>
            <person name="Zhang Y."/>
            <person name="Omidvar V."/>
            <person name="Sperschneider J."/>
            <person name="Schwessinger B."/>
            <person name="Raley C."/>
            <person name="Palmer J.M."/>
            <person name="Garnica D."/>
            <person name="Upadhyaya N."/>
            <person name="Rathjen J."/>
            <person name="Taylor J.M."/>
            <person name="Park R.F."/>
            <person name="Dodds P.N."/>
            <person name="Hirsch C.D."/>
            <person name="Kianian S.F."/>
            <person name="Figueroa M."/>
        </authorList>
    </citation>
    <scope>NUCLEOTIDE SEQUENCE [LARGE SCALE GENOMIC DNA]</scope>
    <source>
        <strain evidence="2">12NC29</strain>
    </source>
</reference>
<dbReference type="InterPro" id="IPR046798">
    <property type="entry name" value="2OG-FeII_Oxy_6"/>
</dbReference>
<accession>A0A2N5TSS9</accession>